<keyword evidence="8" id="KW-1185">Reference proteome</keyword>
<evidence type="ECO:0000256" key="4">
    <source>
        <dbReference type="ARBA" id="ARBA00022989"/>
    </source>
</evidence>
<gene>
    <name evidence="7" type="ORF">EPI10_000672</name>
</gene>
<dbReference type="GO" id="GO:0016020">
    <property type="term" value="C:membrane"/>
    <property type="evidence" value="ECO:0007669"/>
    <property type="project" value="UniProtKB-SubCell"/>
</dbReference>
<dbReference type="PANTHER" id="PTHR23504:SF95">
    <property type="entry name" value="MAJOR FACILITATOR SUPERFAMILY PROTEIN"/>
    <property type="match status" value="1"/>
</dbReference>
<dbReference type="AlphaFoldDB" id="A0A5B6V8P8"/>
<evidence type="ECO:0000313" key="8">
    <source>
        <dbReference type="Proteomes" id="UP000325315"/>
    </source>
</evidence>
<dbReference type="OrthoDB" id="419616at2759"/>
<dbReference type="Pfam" id="PF07690">
    <property type="entry name" value="MFS_1"/>
    <property type="match status" value="1"/>
</dbReference>
<dbReference type="InterPro" id="IPR011701">
    <property type="entry name" value="MFS"/>
</dbReference>
<feature type="transmembrane region" description="Helical" evidence="6">
    <location>
        <begin position="239"/>
        <end position="262"/>
    </location>
</feature>
<accession>A0A5B6V8P8</accession>
<dbReference type="Gene3D" id="1.20.1250.20">
    <property type="entry name" value="MFS general substrate transporter like domains"/>
    <property type="match status" value="1"/>
</dbReference>
<dbReference type="Proteomes" id="UP000325315">
    <property type="component" value="Unassembled WGS sequence"/>
</dbReference>
<evidence type="ECO:0000256" key="2">
    <source>
        <dbReference type="ARBA" id="ARBA00022448"/>
    </source>
</evidence>
<feature type="transmembrane region" description="Helical" evidence="6">
    <location>
        <begin position="6"/>
        <end position="25"/>
    </location>
</feature>
<evidence type="ECO:0000313" key="7">
    <source>
        <dbReference type="EMBL" id="KAA3465515.1"/>
    </source>
</evidence>
<evidence type="ECO:0000256" key="1">
    <source>
        <dbReference type="ARBA" id="ARBA00004141"/>
    </source>
</evidence>
<comment type="caution">
    <text evidence="7">The sequence shown here is derived from an EMBL/GenBank/DDBJ whole genome shotgun (WGS) entry which is preliminary data.</text>
</comment>
<evidence type="ECO:0000256" key="3">
    <source>
        <dbReference type="ARBA" id="ARBA00022692"/>
    </source>
</evidence>
<sequence length="402" mass="44094">MLMLVIELRLMQIIGLGTALMMPIIGNLSDQYGRKALLALPMTLSIIPLAILACNRTTNYFYAYFAFKTLTDMVCQGSINCLALAYLADNVSYRQRSSAFGILAGITSAAYVCGTLAARFLSTGLAFQVATFVSLFAVVYMRIFLEESIPADQGEGITQPILKEGEEDNIIQNDDNAPTKVPPFRKIPSLGDVIYLMKNSPSFAQAAIVAFFNNLGEGGMESSSMYYLKARFHFNKNQFADLMLIGGIVATISQLFIMPVLVSPIGDGRLLSIGLFASCVYAILYSIAWSAWVPYAAAAVSTVMVFAPPSLRGIASKQAGPREQVNPKGLVLQYFIVRTNDHYFSFVLMQHCFCLKGHHFISLALVSFALQSLWYEHMIAFIQSLMIGRAPSTSNAENSTEV</sequence>
<dbReference type="EMBL" id="SMMG02000007">
    <property type="protein sequence ID" value="KAA3465515.1"/>
    <property type="molecule type" value="Genomic_DNA"/>
</dbReference>
<comment type="subcellular location">
    <subcellularLocation>
        <location evidence="1">Membrane</location>
        <topology evidence="1">Multi-pass membrane protein</topology>
    </subcellularLocation>
</comment>
<feature type="transmembrane region" description="Helical" evidence="6">
    <location>
        <begin position="125"/>
        <end position="145"/>
    </location>
</feature>
<dbReference type="PANTHER" id="PTHR23504">
    <property type="entry name" value="MAJOR FACILITATOR SUPERFAMILY DOMAIN-CONTAINING PROTEIN 10"/>
    <property type="match status" value="1"/>
</dbReference>
<organism evidence="7 8">
    <name type="scientific">Gossypium australe</name>
    <dbReference type="NCBI Taxonomy" id="47621"/>
    <lineage>
        <taxon>Eukaryota</taxon>
        <taxon>Viridiplantae</taxon>
        <taxon>Streptophyta</taxon>
        <taxon>Embryophyta</taxon>
        <taxon>Tracheophyta</taxon>
        <taxon>Spermatophyta</taxon>
        <taxon>Magnoliopsida</taxon>
        <taxon>eudicotyledons</taxon>
        <taxon>Gunneridae</taxon>
        <taxon>Pentapetalae</taxon>
        <taxon>rosids</taxon>
        <taxon>malvids</taxon>
        <taxon>Malvales</taxon>
        <taxon>Malvaceae</taxon>
        <taxon>Malvoideae</taxon>
        <taxon>Gossypium</taxon>
    </lineage>
</organism>
<keyword evidence="3 6" id="KW-0812">Transmembrane</keyword>
<protein>
    <submittedName>
        <fullName evidence="7">Hippocampus abundant transcript-like protein 1</fullName>
    </submittedName>
</protein>
<keyword evidence="5 6" id="KW-0472">Membrane</keyword>
<dbReference type="GO" id="GO:0022857">
    <property type="term" value="F:transmembrane transporter activity"/>
    <property type="evidence" value="ECO:0007669"/>
    <property type="project" value="InterPro"/>
</dbReference>
<feature type="transmembrane region" description="Helical" evidence="6">
    <location>
        <begin position="61"/>
        <end position="87"/>
    </location>
</feature>
<keyword evidence="4 6" id="KW-1133">Transmembrane helix</keyword>
<dbReference type="SUPFAM" id="SSF103473">
    <property type="entry name" value="MFS general substrate transporter"/>
    <property type="match status" value="1"/>
</dbReference>
<evidence type="ECO:0000256" key="5">
    <source>
        <dbReference type="ARBA" id="ARBA00023136"/>
    </source>
</evidence>
<name>A0A5B6V8P8_9ROSI</name>
<dbReference type="InterPro" id="IPR036259">
    <property type="entry name" value="MFS_trans_sf"/>
</dbReference>
<keyword evidence="2" id="KW-0813">Transport</keyword>
<reference evidence="7" key="1">
    <citation type="submission" date="2019-08" db="EMBL/GenBank/DDBJ databases">
        <authorList>
            <person name="Liu F."/>
        </authorList>
    </citation>
    <scope>NUCLEOTIDE SEQUENCE [LARGE SCALE GENOMIC DNA]</scope>
    <source>
        <strain evidence="7">PA1801</strain>
        <tissue evidence="7">Leaf</tissue>
    </source>
</reference>
<feature type="transmembrane region" description="Helical" evidence="6">
    <location>
        <begin position="99"/>
        <end position="119"/>
    </location>
</feature>
<feature type="transmembrane region" description="Helical" evidence="6">
    <location>
        <begin position="37"/>
        <end position="55"/>
    </location>
</feature>
<feature type="transmembrane region" description="Helical" evidence="6">
    <location>
        <begin position="282"/>
        <end position="307"/>
    </location>
</feature>
<proteinExistence type="predicted"/>
<evidence type="ECO:0000256" key="6">
    <source>
        <dbReference type="SAM" id="Phobius"/>
    </source>
</evidence>